<evidence type="ECO:0000313" key="3">
    <source>
        <dbReference type="Proteomes" id="UP000249254"/>
    </source>
</evidence>
<organism evidence="2 3">
    <name type="scientific">Phenylobacterium soli</name>
    <dbReference type="NCBI Taxonomy" id="2170551"/>
    <lineage>
        <taxon>Bacteria</taxon>
        <taxon>Pseudomonadati</taxon>
        <taxon>Pseudomonadota</taxon>
        <taxon>Alphaproteobacteria</taxon>
        <taxon>Caulobacterales</taxon>
        <taxon>Caulobacteraceae</taxon>
        <taxon>Phenylobacterium</taxon>
    </lineage>
</organism>
<proteinExistence type="predicted"/>
<keyword evidence="1" id="KW-1133">Transmembrane helix</keyword>
<name>A0A328AK58_9CAUL</name>
<dbReference type="AlphaFoldDB" id="A0A328AK58"/>
<comment type="caution">
    <text evidence="2">The sequence shown here is derived from an EMBL/GenBank/DDBJ whole genome shotgun (WGS) entry which is preliminary data.</text>
</comment>
<reference evidence="3" key="1">
    <citation type="submission" date="2018-05" db="EMBL/GenBank/DDBJ databases">
        <authorList>
            <person name="Li X."/>
        </authorList>
    </citation>
    <scope>NUCLEOTIDE SEQUENCE [LARGE SCALE GENOMIC DNA]</scope>
    <source>
        <strain evidence="3">LX32</strain>
    </source>
</reference>
<evidence type="ECO:0000256" key="1">
    <source>
        <dbReference type="SAM" id="Phobius"/>
    </source>
</evidence>
<keyword evidence="1" id="KW-0812">Transmembrane</keyword>
<keyword evidence="1" id="KW-0472">Membrane</keyword>
<evidence type="ECO:0000313" key="2">
    <source>
        <dbReference type="EMBL" id="RAK54897.1"/>
    </source>
</evidence>
<feature type="transmembrane region" description="Helical" evidence="1">
    <location>
        <begin position="6"/>
        <end position="29"/>
    </location>
</feature>
<dbReference type="RefSeq" id="WP_111528647.1">
    <property type="nucleotide sequence ID" value="NZ_JBHRSG010000004.1"/>
</dbReference>
<dbReference type="EMBL" id="QFYQ01000001">
    <property type="protein sequence ID" value="RAK54897.1"/>
    <property type="molecule type" value="Genomic_DNA"/>
</dbReference>
<dbReference type="Proteomes" id="UP000249254">
    <property type="component" value="Unassembled WGS sequence"/>
</dbReference>
<dbReference type="OrthoDB" id="7206612at2"/>
<sequence>MPNFILSPRTVLVVIATVCVLVLYSGLYWKGRSDEAARQRPRTEAALAQAAVAGLEAQGARATVARVDEAALRRDAASSAAARLSTQLMQTEAAREPLDADRVARLRANDLELCRAAPELAGCAAD</sequence>
<keyword evidence="3" id="KW-1185">Reference proteome</keyword>
<protein>
    <submittedName>
        <fullName evidence="2">Uncharacterized protein</fullName>
    </submittedName>
</protein>
<gene>
    <name evidence="2" type="ORF">DJ017_10340</name>
</gene>
<accession>A0A328AK58</accession>